<dbReference type="InterPro" id="IPR016024">
    <property type="entry name" value="ARM-type_fold"/>
</dbReference>
<dbReference type="EMBL" id="JARGEI010000008">
    <property type="protein sequence ID" value="KAJ8727408.1"/>
    <property type="molecule type" value="Genomic_DNA"/>
</dbReference>
<dbReference type="SUPFAM" id="SSF48371">
    <property type="entry name" value="ARM repeat"/>
    <property type="match status" value="1"/>
</dbReference>
<dbReference type="InterPro" id="IPR011989">
    <property type="entry name" value="ARM-like"/>
</dbReference>
<dbReference type="AlphaFoldDB" id="A0AAD7YTR8"/>
<name>A0AAD7YTR8_MYTSE</name>
<keyword evidence="2" id="KW-1185">Reference proteome</keyword>
<organism evidence="1 2">
    <name type="scientific">Mythimna separata</name>
    <name type="common">Oriental armyworm</name>
    <name type="synonym">Pseudaletia separata</name>
    <dbReference type="NCBI Taxonomy" id="271217"/>
    <lineage>
        <taxon>Eukaryota</taxon>
        <taxon>Metazoa</taxon>
        <taxon>Ecdysozoa</taxon>
        <taxon>Arthropoda</taxon>
        <taxon>Hexapoda</taxon>
        <taxon>Insecta</taxon>
        <taxon>Pterygota</taxon>
        <taxon>Neoptera</taxon>
        <taxon>Endopterygota</taxon>
        <taxon>Lepidoptera</taxon>
        <taxon>Glossata</taxon>
        <taxon>Ditrysia</taxon>
        <taxon>Noctuoidea</taxon>
        <taxon>Noctuidae</taxon>
        <taxon>Noctuinae</taxon>
        <taxon>Hadenini</taxon>
        <taxon>Mythimna</taxon>
    </lineage>
</organism>
<evidence type="ECO:0000313" key="2">
    <source>
        <dbReference type="Proteomes" id="UP001231518"/>
    </source>
</evidence>
<proteinExistence type="predicted"/>
<dbReference type="Gene3D" id="1.25.10.10">
    <property type="entry name" value="Leucine-rich Repeat Variant"/>
    <property type="match status" value="1"/>
</dbReference>
<evidence type="ECO:0000313" key="1">
    <source>
        <dbReference type="EMBL" id="KAJ8727408.1"/>
    </source>
</evidence>
<sequence length="411" mass="48035">MIETFVKFEECINNCLLSRLLKPSHEKDYHTEYQIRTNKLEEYLPKLLELVENVDFREQQDICSSTLYSLLILYMELKTEGPWNTENIKTKDYPAKLNLAFKTKYNITLEDILLKNDCFNAQEIFDKCIKELHQKMTLDDFKKYPSLVEVYSLFIKNVQEYNVSINPVAVLPVALLLAEDYITSNKIKGLKCCVLIMQCLNPGSFTNGNYYEVVYMSLKKNIYEKDIEVTKALFECFPEFLKNLPLQVKKTKLDDVFSSILDQLNTETNLYRKAVCFDFTTRIIEMHGVHCVKKKVFKDIVYDNLEMCCNEGVHEILIQHVMECLLMWIRYCWCVWKLSTDQKILAALIKTLYVAKDDSTILQIQNLIIALIHLCSKEEQKQICSNLETAPNGLNNDFLLRINSIKESICI</sequence>
<reference evidence="1" key="1">
    <citation type="submission" date="2023-03" db="EMBL/GenBank/DDBJ databases">
        <title>Chromosome-level genomes of two armyworms, Mythimna separata and Mythimna loreyi, provide insights into the biosynthesis and reception of sex pheromones.</title>
        <authorList>
            <person name="Zhao H."/>
        </authorList>
    </citation>
    <scope>NUCLEOTIDE SEQUENCE</scope>
    <source>
        <strain evidence="1">BeijingLab</strain>
        <tissue evidence="1">Pupa</tissue>
    </source>
</reference>
<comment type="caution">
    <text evidence="1">The sequence shown here is derived from an EMBL/GenBank/DDBJ whole genome shotgun (WGS) entry which is preliminary data.</text>
</comment>
<protein>
    <submittedName>
        <fullName evidence="1">Uncharacterized protein</fullName>
    </submittedName>
</protein>
<accession>A0AAD7YTR8</accession>
<gene>
    <name evidence="1" type="ORF">PYW07_001527</name>
</gene>
<dbReference type="Proteomes" id="UP001231518">
    <property type="component" value="Chromosome 11"/>
</dbReference>